<comment type="catalytic activity">
    <reaction evidence="6">
        <text>Hydrolysis of proteins with broad specificity for peptide bonds, and a preference for a large uncharged residue in P1. Hydrolyzes peptide amides.</text>
        <dbReference type="EC" id="3.4.21.62"/>
    </reaction>
</comment>
<evidence type="ECO:0000259" key="11">
    <source>
        <dbReference type="Pfam" id="PF00082"/>
    </source>
</evidence>
<feature type="active site" description="Charge relay system" evidence="8">
    <location>
        <position position="474"/>
    </location>
</feature>
<dbReference type="InterPro" id="IPR003137">
    <property type="entry name" value="PA_domain"/>
</dbReference>
<feature type="transmembrane region" description="Helical" evidence="10">
    <location>
        <begin position="864"/>
        <end position="887"/>
    </location>
</feature>
<evidence type="ECO:0000256" key="9">
    <source>
        <dbReference type="SAM" id="MobiDB-lite"/>
    </source>
</evidence>
<dbReference type="PRINTS" id="PR00723">
    <property type="entry name" value="SUBTILISIN"/>
</dbReference>
<dbReference type="PROSITE" id="PS51892">
    <property type="entry name" value="SUBTILASE"/>
    <property type="match status" value="1"/>
</dbReference>
<evidence type="ECO:0000256" key="1">
    <source>
        <dbReference type="ARBA" id="ARBA00011073"/>
    </source>
</evidence>
<keyword evidence="2 8" id="KW-0645">Protease</keyword>
<comment type="similarity">
    <text evidence="1 8">Belongs to the peptidase S8 family.</text>
</comment>
<feature type="active site" description="Charge relay system" evidence="8">
    <location>
        <position position="56"/>
    </location>
</feature>
<dbReference type="InterPro" id="IPR015500">
    <property type="entry name" value="Peptidase_S8_subtilisin-rel"/>
</dbReference>
<keyword evidence="5" id="KW-0865">Zymogen</keyword>
<keyword evidence="4 8" id="KW-0720">Serine protease</keyword>
<dbReference type="SUPFAM" id="SSF52743">
    <property type="entry name" value="Subtilisin-like"/>
    <property type="match status" value="1"/>
</dbReference>
<dbReference type="SUPFAM" id="SSF52025">
    <property type="entry name" value="PA domain"/>
    <property type="match status" value="1"/>
</dbReference>
<dbReference type="PANTHER" id="PTHR43399">
    <property type="entry name" value="SUBTILISIN-RELATED"/>
    <property type="match status" value="1"/>
</dbReference>
<gene>
    <name evidence="13" type="ORF">PCOR1329_LOCUS82408</name>
</gene>
<dbReference type="CDD" id="cd00538">
    <property type="entry name" value="PA"/>
    <property type="match status" value="1"/>
</dbReference>
<dbReference type="InterPro" id="IPR022398">
    <property type="entry name" value="Peptidase_S8_His-AS"/>
</dbReference>
<dbReference type="Gene3D" id="2.60.120.380">
    <property type="match status" value="1"/>
</dbReference>
<evidence type="ECO:0000256" key="5">
    <source>
        <dbReference type="ARBA" id="ARBA00023145"/>
    </source>
</evidence>
<reference evidence="13" key="1">
    <citation type="submission" date="2023-10" db="EMBL/GenBank/DDBJ databases">
        <authorList>
            <person name="Chen Y."/>
            <person name="Shah S."/>
            <person name="Dougan E. K."/>
            <person name="Thang M."/>
            <person name="Chan C."/>
        </authorList>
    </citation>
    <scope>NUCLEOTIDE SEQUENCE [LARGE SCALE GENOMIC DNA]</scope>
</reference>
<protein>
    <recommendedName>
        <fullName evidence="7">subtilisin</fullName>
        <ecNumber evidence="7">3.4.21.62</ecNumber>
    </recommendedName>
</protein>
<dbReference type="PROSITE" id="PS00137">
    <property type="entry name" value="SUBTILASE_HIS"/>
    <property type="match status" value="1"/>
</dbReference>
<evidence type="ECO:0000256" key="4">
    <source>
        <dbReference type="ARBA" id="ARBA00022825"/>
    </source>
</evidence>
<dbReference type="InterPro" id="IPR008979">
    <property type="entry name" value="Galactose-bd-like_sf"/>
</dbReference>
<feature type="region of interest" description="Disordered" evidence="9">
    <location>
        <begin position="917"/>
        <end position="938"/>
    </location>
</feature>
<evidence type="ECO:0000313" key="14">
    <source>
        <dbReference type="Proteomes" id="UP001189429"/>
    </source>
</evidence>
<organism evidence="13 14">
    <name type="scientific">Prorocentrum cordatum</name>
    <dbReference type="NCBI Taxonomy" id="2364126"/>
    <lineage>
        <taxon>Eukaryota</taxon>
        <taxon>Sar</taxon>
        <taxon>Alveolata</taxon>
        <taxon>Dinophyceae</taxon>
        <taxon>Prorocentrales</taxon>
        <taxon>Prorocentraceae</taxon>
        <taxon>Prorocentrum</taxon>
    </lineage>
</organism>
<keyword evidence="10" id="KW-0812">Transmembrane</keyword>
<accession>A0ABN9Y4C9</accession>
<evidence type="ECO:0000259" key="12">
    <source>
        <dbReference type="Pfam" id="PF02225"/>
    </source>
</evidence>
<dbReference type="Proteomes" id="UP001189429">
    <property type="component" value="Unassembled WGS sequence"/>
</dbReference>
<dbReference type="InterPro" id="IPR036852">
    <property type="entry name" value="Peptidase_S8/S53_dom_sf"/>
</dbReference>
<feature type="domain" description="Peptidase S8/S53" evidence="11">
    <location>
        <begin position="47"/>
        <end position="518"/>
    </location>
</feature>
<dbReference type="EC" id="3.4.21.62" evidence="7"/>
<dbReference type="Pfam" id="PF00082">
    <property type="entry name" value="Peptidase_S8"/>
    <property type="match status" value="1"/>
</dbReference>
<evidence type="ECO:0000313" key="13">
    <source>
        <dbReference type="EMBL" id="CAK0907385.1"/>
    </source>
</evidence>
<evidence type="ECO:0000256" key="2">
    <source>
        <dbReference type="ARBA" id="ARBA00022670"/>
    </source>
</evidence>
<keyword evidence="10" id="KW-1133">Transmembrane helix</keyword>
<dbReference type="PANTHER" id="PTHR43399:SF4">
    <property type="entry name" value="CELL WALL-ASSOCIATED PROTEASE"/>
    <property type="match status" value="1"/>
</dbReference>
<evidence type="ECO:0000256" key="10">
    <source>
        <dbReference type="SAM" id="Phobius"/>
    </source>
</evidence>
<dbReference type="EMBL" id="CAUYUJ010021847">
    <property type="protein sequence ID" value="CAK0907385.1"/>
    <property type="molecule type" value="Genomic_DNA"/>
</dbReference>
<feature type="active site" description="Charge relay system" evidence="8">
    <location>
        <position position="103"/>
    </location>
</feature>
<evidence type="ECO:0000256" key="7">
    <source>
        <dbReference type="ARBA" id="ARBA00023619"/>
    </source>
</evidence>
<keyword evidence="14" id="KW-1185">Reference proteome</keyword>
<dbReference type="Gene3D" id="3.40.50.200">
    <property type="entry name" value="Peptidase S8/S53 domain"/>
    <property type="match status" value="1"/>
</dbReference>
<evidence type="ECO:0000256" key="8">
    <source>
        <dbReference type="PROSITE-ProRule" id="PRU01240"/>
    </source>
</evidence>
<sequence length="938" mass="95120">MARLGLAAACAALGRGAPARPLPTARALRAAEALPGLLSAHDLGLRGAGQVVGIGDTGVNLDACAFAEPSATAVPFDTVDHGRAKVVAYFTGLGDMQDSADGHGTHVAGIAVSNAQGAEGVAPAAQLAVVDLVGASGGGAYNVPSGLDFGSSYFDLFEKAGAQVVCSPWGFEEDGGDISLRVDQYAHSHPEFLAIFPSGNSADPSSGPHAPCRAKNSLCVGAAYGPAEAYLAAPSFVSTALRSFGAACPSEAGLPLSGGARAAGNASCSSREAAVLTAMFGPTAPSTPGDCEASRRLSCLVSGAACPECAFAPTALASVVEVAPVAASPSSACEPLVGFATGSVCVVRRGDCTFVTKADHCQQAGAVGVIVVNYAASTDLHSLENMMDDAWASDIPIPVVMMSHADAAELLSEDAVVTFPIISALVSSSRRAPYSSYGPLPDGRVKPEVILPGDSIEAAAAGEECGVRVASGTSQACGMAAGVVALAREYLQTRAEPTIARQLHPWASTLKALLAAVASVDGGESDIALRHDVGFGLPDLAELLAPLSPPAADYPVSHITVQASLGMGQRLAFCLSVAQGPAPLRAVLAWTDKPAASGSLVNDLDLTVACDVDAWAPHQGNGESGGDHNNNLEKVVLAPLPASASCIVAAHYSGSTSEAPSSQTLSLVVAGHASVDPGCLAAAAAPPCGHGVAEQAEGTWRCQCEEDWAGPHCSQQFVGLAQAARILQPFQWDFLRIPGGDGADIVLEHDGSAGGDLAIFVSARAGPRLWDADAGSLGAAWDGEGTWADGGANFTATSTASAGGHQIAVQVQGSTGEFLYASVWCRKRGGAVAYNVSWRADGAAPVEAPPHELASATTSLDWRLLALLTVGLAAAAVCCMVCARLALERRRSRRRVAEAKCSPVVVRRVSSPVAWAAGAGEPRGPCRSSSWDWEAAQP</sequence>
<keyword evidence="3 8" id="KW-0378">Hydrolase</keyword>
<dbReference type="InterPro" id="IPR000209">
    <property type="entry name" value="Peptidase_S8/S53_dom"/>
</dbReference>
<dbReference type="SUPFAM" id="SSF49785">
    <property type="entry name" value="Galactose-binding domain-like"/>
    <property type="match status" value="1"/>
</dbReference>
<dbReference type="Gene3D" id="3.50.30.30">
    <property type="match status" value="1"/>
</dbReference>
<keyword evidence="10" id="KW-0472">Membrane</keyword>
<proteinExistence type="inferred from homology"/>
<dbReference type="InterPro" id="IPR046450">
    <property type="entry name" value="PA_dom_sf"/>
</dbReference>
<feature type="domain" description="PA" evidence="12">
    <location>
        <begin position="323"/>
        <end position="410"/>
    </location>
</feature>
<evidence type="ECO:0000256" key="3">
    <source>
        <dbReference type="ARBA" id="ARBA00022801"/>
    </source>
</evidence>
<comment type="caution">
    <text evidence="13">The sequence shown here is derived from an EMBL/GenBank/DDBJ whole genome shotgun (WGS) entry which is preliminary data.</text>
</comment>
<dbReference type="InterPro" id="IPR051048">
    <property type="entry name" value="Peptidase_S8/S53_subtilisin"/>
</dbReference>
<evidence type="ECO:0000256" key="6">
    <source>
        <dbReference type="ARBA" id="ARBA00023529"/>
    </source>
</evidence>
<name>A0ABN9Y4C9_9DINO</name>
<dbReference type="Pfam" id="PF02225">
    <property type="entry name" value="PA"/>
    <property type="match status" value="1"/>
</dbReference>